<sequence>MKDEKDINLGNDAKADEPILTIQKVKSTKSIIYGIAFAIWVLATVFVCIGLLNTDKIFLKIISILVIFILIFWYILTFKLEKIECCNDFLIAKYSFFQRKIYYADIKYCWNKRTIITNDFIINHKKPIYTIFISRYLFDKADLDTLIDFLNNKT</sequence>
<keyword evidence="3" id="KW-1185">Reference proteome</keyword>
<evidence type="ECO:0000256" key="1">
    <source>
        <dbReference type="SAM" id="Phobius"/>
    </source>
</evidence>
<keyword evidence="1" id="KW-0472">Membrane</keyword>
<protein>
    <submittedName>
        <fullName evidence="2">Uncharacterized protein</fullName>
    </submittedName>
</protein>
<accession>A0ABT7HTV1</accession>
<proteinExistence type="predicted"/>
<evidence type="ECO:0000313" key="3">
    <source>
        <dbReference type="Proteomes" id="UP001173801"/>
    </source>
</evidence>
<dbReference type="EMBL" id="JANURM010000025">
    <property type="protein sequence ID" value="MDL0089873.1"/>
    <property type="molecule type" value="Genomic_DNA"/>
</dbReference>
<organism evidence="2 3">
    <name type="scientific">Campylobacter gastrosuis</name>
    <dbReference type="NCBI Taxonomy" id="2974576"/>
    <lineage>
        <taxon>Bacteria</taxon>
        <taxon>Pseudomonadati</taxon>
        <taxon>Campylobacterota</taxon>
        <taxon>Epsilonproteobacteria</taxon>
        <taxon>Campylobacterales</taxon>
        <taxon>Campylobacteraceae</taxon>
        <taxon>Campylobacter</taxon>
    </lineage>
</organism>
<evidence type="ECO:0000313" key="2">
    <source>
        <dbReference type="EMBL" id="MDL0089873.1"/>
    </source>
</evidence>
<keyword evidence="1" id="KW-0812">Transmembrane</keyword>
<reference evidence="2" key="1">
    <citation type="submission" date="2022-08" db="EMBL/GenBank/DDBJ databases">
        <authorList>
            <person name="Wang H."/>
        </authorList>
    </citation>
    <scope>NUCLEOTIDE SEQUENCE</scope>
    <source>
        <strain evidence="2">PS10</strain>
    </source>
</reference>
<feature type="transmembrane region" description="Helical" evidence="1">
    <location>
        <begin position="58"/>
        <end position="76"/>
    </location>
</feature>
<name>A0ABT7HTV1_9BACT</name>
<dbReference type="Proteomes" id="UP001173801">
    <property type="component" value="Unassembled WGS sequence"/>
</dbReference>
<keyword evidence="1" id="KW-1133">Transmembrane helix</keyword>
<gene>
    <name evidence="2" type="ORF">NYG85_10950</name>
</gene>
<comment type="caution">
    <text evidence="2">The sequence shown here is derived from an EMBL/GenBank/DDBJ whole genome shotgun (WGS) entry which is preliminary data.</text>
</comment>
<reference evidence="2" key="2">
    <citation type="journal article" date="2023" name="Microorganisms">
        <title>Isolation and Genomic Characteristics of Cat-Borne Campylobacter felis sp. nov. and Sheep-Borne Campylobacter ovis sp. nov.</title>
        <authorList>
            <person name="Wang H."/>
            <person name="Li Y."/>
            <person name="Gu Y."/>
            <person name="Zhou G."/>
            <person name="Chen X."/>
            <person name="Zhang X."/>
            <person name="Shao Z."/>
            <person name="Zhang J."/>
            <person name="Zhang M."/>
        </authorList>
    </citation>
    <scope>NUCLEOTIDE SEQUENCE</scope>
    <source>
        <strain evidence="2">PS10</strain>
    </source>
</reference>
<dbReference type="RefSeq" id="WP_284938621.1">
    <property type="nucleotide sequence ID" value="NZ_JANURM010000025.1"/>
</dbReference>
<feature type="transmembrane region" description="Helical" evidence="1">
    <location>
        <begin position="31"/>
        <end position="52"/>
    </location>
</feature>